<comment type="caution">
    <text evidence="1">The sequence shown here is derived from an EMBL/GenBank/DDBJ whole genome shotgun (WGS) entry which is preliminary data.</text>
</comment>
<accession>A0ACC1NBA4</accession>
<evidence type="ECO:0000313" key="2">
    <source>
        <dbReference type="Proteomes" id="UP001143910"/>
    </source>
</evidence>
<name>A0ACC1NBA4_9HYPO</name>
<sequence length="313" mass="36086">MPIIVNNLFRVDYKVGEGGFGQVYAGMQLTPTHVVPQLTFSLGTELSTGRQVALKLMHNSEETSVIENEARIHEALAGGTGIARFLWFGAEGEYFVLAHELLGPTLCDLKQYSGYRFSLKTILMLADQAIMRLAFMHRKGYVHRDVKPENFLMGSGRRGNVLYIIDFGISRRLVETGRRRKQQQGLQFIGTGLYASINNHKGRGYVLLHWALGSLPWQGSGLNTHQETEVANQKKTSMSSTELCRGLPDEFRKYLDYVKSLKYRERPNYSYLRRLFSNLFKARGLKYDHIYDWTEKRFHELHEKNQREEADPW</sequence>
<organism evidence="1 2">
    <name type="scientific">Zarea fungicola</name>
    <dbReference type="NCBI Taxonomy" id="93591"/>
    <lineage>
        <taxon>Eukaryota</taxon>
        <taxon>Fungi</taxon>
        <taxon>Dikarya</taxon>
        <taxon>Ascomycota</taxon>
        <taxon>Pezizomycotina</taxon>
        <taxon>Sordariomycetes</taxon>
        <taxon>Hypocreomycetidae</taxon>
        <taxon>Hypocreales</taxon>
        <taxon>Cordycipitaceae</taxon>
        <taxon>Zarea</taxon>
    </lineage>
</organism>
<proteinExistence type="predicted"/>
<dbReference type="EMBL" id="JANJQO010000618">
    <property type="protein sequence ID" value="KAJ2976126.1"/>
    <property type="molecule type" value="Genomic_DNA"/>
</dbReference>
<evidence type="ECO:0000313" key="1">
    <source>
        <dbReference type="EMBL" id="KAJ2976126.1"/>
    </source>
</evidence>
<dbReference type="Proteomes" id="UP001143910">
    <property type="component" value="Unassembled WGS sequence"/>
</dbReference>
<keyword evidence="2" id="KW-1185">Reference proteome</keyword>
<gene>
    <name evidence="1" type="ORF">NQ176_g5131</name>
</gene>
<reference evidence="1" key="1">
    <citation type="submission" date="2022-08" db="EMBL/GenBank/DDBJ databases">
        <title>Genome Sequence of Lecanicillium fungicola.</title>
        <authorList>
            <person name="Buettner E."/>
        </authorList>
    </citation>
    <scope>NUCLEOTIDE SEQUENCE</scope>
    <source>
        <strain evidence="1">Babe33</strain>
    </source>
</reference>
<protein>
    <submittedName>
        <fullName evidence="1">Uncharacterized protein</fullName>
    </submittedName>
</protein>